<keyword evidence="2" id="KW-1185">Reference proteome</keyword>
<proteinExistence type="predicted"/>
<dbReference type="Proteomes" id="UP000887566">
    <property type="component" value="Unplaced"/>
</dbReference>
<sequence length="103" mass="12274">MSPATPANYYNSYGMPSFQQSMYPSQGFPNYPMNNGFYHPYAQMGWNASQYGYPAPMQQDYCGWQQQQQQQHQQHQQQQQQQYQHQQQLRPDQQLYGEVNVLK</sequence>
<feature type="compositionally biased region" description="Low complexity" evidence="1">
    <location>
        <begin position="65"/>
        <end position="88"/>
    </location>
</feature>
<evidence type="ECO:0000313" key="3">
    <source>
        <dbReference type="WBParaSite" id="PSAMB.scaffold23207size444.g38837.t1"/>
    </source>
</evidence>
<evidence type="ECO:0000256" key="1">
    <source>
        <dbReference type="SAM" id="MobiDB-lite"/>
    </source>
</evidence>
<evidence type="ECO:0000313" key="2">
    <source>
        <dbReference type="Proteomes" id="UP000887566"/>
    </source>
</evidence>
<name>A0A914VR01_9BILA</name>
<reference evidence="3" key="1">
    <citation type="submission" date="2022-11" db="UniProtKB">
        <authorList>
            <consortium name="WormBaseParasite"/>
        </authorList>
    </citation>
    <scope>IDENTIFICATION</scope>
</reference>
<organism evidence="2 3">
    <name type="scientific">Plectus sambesii</name>
    <dbReference type="NCBI Taxonomy" id="2011161"/>
    <lineage>
        <taxon>Eukaryota</taxon>
        <taxon>Metazoa</taxon>
        <taxon>Ecdysozoa</taxon>
        <taxon>Nematoda</taxon>
        <taxon>Chromadorea</taxon>
        <taxon>Plectida</taxon>
        <taxon>Plectina</taxon>
        <taxon>Plectoidea</taxon>
        <taxon>Plectidae</taxon>
        <taxon>Plectus</taxon>
    </lineage>
</organism>
<protein>
    <submittedName>
        <fullName evidence="3">Uncharacterized protein</fullName>
    </submittedName>
</protein>
<feature type="region of interest" description="Disordered" evidence="1">
    <location>
        <begin position="63"/>
        <end position="103"/>
    </location>
</feature>
<accession>A0A914VR01</accession>
<dbReference type="AlphaFoldDB" id="A0A914VR01"/>
<dbReference type="WBParaSite" id="PSAMB.scaffold23207size444.g38837.t1">
    <property type="protein sequence ID" value="PSAMB.scaffold23207size444.g38837.t1"/>
    <property type="gene ID" value="PSAMB.scaffold23207size444.g38837"/>
</dbReference>